<dbReference type="EMBL" id="CM055108">
    <property type="protein sequence ID" value="KAJ7524988.1"/>
    <property type="molecule type" value="Genomic_DNA"/>
</dbReference>
<reference evidence="2" key="1">
    <citation type="journal article" date="2024" name="Proc. Natl. Acad. Sci. U.S.A.">
        <title>Extraordinary preservation of gene collinearity over three hundred million years revealed in homosporous lycophytes.</title>
        <authorList>
            <person name="Li C."/>
            <person name="Wickell D."/>
            <person name="Kuo L.Y."/>
            <person name="Chen X."/>
            <person name="Nie B."/>
            <person name="Liao X."/>
            <person name="Peng D."/>
            <person name="Ji J."/>
            <person name="Jenkins J."/>
            <person name="Williams M."/>
            <person name="Shu S."/>
            <person name="Plott C."/>
            <person name="Barry K."/>
            <person name="Rajasekar S."/>
            <person name="Grimwood J."/>
            <person name="Han X."/>
            <person name="Sun S."/>
            <person name="Hou Z."/>
            <person name="He W."/>
            <person name="Dai G."/>
            <person name="Sun C."/>
            <person name="Schmutz J."/>
            <person name="Leebens-Mack J.H."/>
            <person name="Li F.W."/>
            <person name="Wang L."/>
        </authorList>
    </citation>
    <scope>NUCLEOTIDE SEQUENCE [LARGE SCALE GENOMIC DNA]</scope>
    <source>
        <strain evidence="2">cv. PW_Plant_1</strain>
    </source>
</reference>
<comment type="caution">
    <text evidence="1">The sequence shown here is derived from an EMBL/GenBank/DDBJ whole genome shotgun (WGS) entry which is preliminary data.</text>
</comment>
<organism evidence="1 2">
    <name type="scientific">Diphasiastrum complanatum</name>
    <name type="common">Issler's clubmoss</name>
    <name type="synonym">Lycopodium complanatum</name>
    <dbReference type="NCBI Taxonomy" id="34168"/>
    <lineage>
        <taxon>Eukaryota</taxon>
        <taxon>Viridiplantae</taxon>
        <taxon>Streptophyta</taxon>
        <taxon>Embryophyta</taxon>
        <taxon>Tracheophyta</taxon>
        <taxon>Lycopodiopsida</taxon>
        <taxon>Lycopodiales</taxon>
        <taxon>Lycopodiaceae</taxon>
        <taxon>Lycopodioideae</taxon>
        <taxon>Diphasiastrum</taxon>
    </lineage>
</organism>
<gene>
    <name evidence="1" type="ORF">O6H91_17G030900</name>
</gene>
<evidence type="ECO:0000313" key="1">
    <source>
        <dbReference type="EMBL" id="KAJ7524988.1"/>
    </source>
</evidence>
<protein>
    <submittedName>
        <fullName evidence="1">Uncharacterized protein</fullName>
    </submittedName>
</protein>
<name>A0ACC2B5B5_DIPCM</name>
<evidence type="ECO:0000313" key="2">
    <source>
        <dbReference type="Proteomes" id="UP001162992"/>
    </source>
</evidence>
<proteinExistence type="predicted"/>
<sequence length="461" mass="50075">MTSATLVFPSKLVQAFDHKCVFKEWQVGKCLTQRAESFALIASKSGGNIQGKWQIRVLDKRHNGGLPERGCGWIAAVAAETDVALEESDPALATQNDLLEFLANAGSRHASETLDKLRYADVQEQASSAPRRSLKNEELQPGAVFLGKVRSIHSFGAFVDIGAFTDGLVHVSQLCEGYVNATQDVVSVGQEVKVRILHVNIQAGRIALTMKEKDEAKEQRESTGKADEGSEGGGRGRFISGAFRNRKPDEKKKSKLEKGQSVHAVVKSLVRRGAFVTLPGGEEGFLPVYEIPNGETTPLEKLLKPGKHIEARVIRVAGTRITLSVKPVLDLASINKKVNEGVDIVGANQFELAFRSNPVIGKYLSQLGEKREPEAESDEPAAVVLRPNKEPAPTEESEVCRGDDMEKKAEQDNATFAKEKELSSINEAGELSGIDHVSTSRKAKDLATDGSSIFPIRAEEV</sequence>
<accession>A0ACC2B5B5</accession>
<keyword evidence="2" id="KW-1185">Reference proteome</keyword>
<dbReference type="Proteomes" id="UP001162992">
    <property type="component" value="Chromosome 17"/>
</dbReference>